<comment type="caution">
    <text evidence="2">The sequence shown here is derived from an EMBL/GenBank/DDBJ whole genome shotgun (WGS) entry which is preliminary data.</text>
</comment>
<proteinExistence type="predicted"/>
<dbReference type="RefSeq" id="WP_202958430.1">
    <property type="nucleotide sequence ID" value="NZ_JAPCID010000016.1"/>
</dbReference>
<gene>
    <name evidence="2" type="ORF">OJ962_13040</name>
</gene>
<feature type="transmembrane region" description="Helical" evidence="1">
    <location>
        <begin position="134"/>
        <end position="154"/>
    </location>
</feature>
<protein>
    <recommendedName>
        <fullName evidence="4">ABC transporter permease</fullName>
    </recommendedName>
</protein>
<feature type="transmembrane region" description="Helical" evidence="1">
    <location>
        <begin position="57"/>
        <end position="78"/>
    </location>
</feature>
<organism evidence="2 3">
    <name type="scientific">Solirubrobacter deserti</name>
    <dbReference type="NCBI Taxonomy" id="2282478"/>
    <lineage>
        <taxon>Bacteria</taxon>
        <taxon>Bacillati</taxon>
        <taxon>Actinomycetota</taxon>
        <taxon>Thermoleophilia</taxon>
        <taxon>Solirubrobacterales</taxon>
        <taxon>Solirubrobacteraceae</taxon>
        <taxon>Solirubrobacter</taxon>
    </lineage>
</organism>
<feature type="transmembrane region" description="Helical" evidence="1">
    <location>
        <begin position="166"/>
        <end position="185"/>
    </location>
</feature>
<feature type="transmembrane region" description="Helical" evidence="1">
    <location>
        <begin position="26"/>
        <end position="45"/>
    </location>
</feature>
<keyword evidence="1" id="KW-0472">Membrane</keyword>
<feature type="transmembrane region" description="Helical" evidence="1">
    <location>
        <begin position="232"/>
        <end position="251"/>
    </location>
</feature>
<dbReference type="PANTHER" id="PTHR43027:SF2">
    <property type="entry name" value="TRANSPORT PERMEASE PROTEIN"/>
    <property type="match status" value="1"/>
</dbReference>
<sequence>MTSAFSLKRTLNLARWNAVLLTRNRLAFVYAVVLPVLPILIMLAGERGDPAVGATSITTVFLVVGLFPVYYNVLSQFVSRRDELVLKRMRTGETRDAEMIVSIALPGIVSALVISAVVVPLSQLFEQPLPVNPVLYAAAAVLAVIMFTAFAYWTAAWTRSAEAAQLTSMPIILLASLGPLGASLADSNETLARIIDATPGAAMNELVRVGWFGFDGAEATEKTLSFAETWSAAGPPLIVMAAWTIAACSLASRSMRWEPRS</sequence>
<evidence type="ECO:0000313" key="2">
    <source>
        <dbReference type="EMBL" id="MDA0138421.1"/>
    </source>
</evidence>
<dbReference type="Proteomes" id="UP001147700">
    <property type="component" value="Unassembled WGS sequence"/>
</dbReference>
<evidence type="ECO:0008006" key="4">
    <source>
        <dbReference type="Google" id="ProtNLM"/>
    </source>
</evidence>
<evidence type="ECO:0000313" key="3">
    <source>
        <dbReference type="Proteomes" id="UP001147700"/>
    </source>
</evidence>
<dbReference type="PANTHER" id="PTHR43027">
    <property type="entry name" value="DOXORUBICIN RESISTANCE ABC TRANSPORTER PERMEASE PROTEIN DRRC-RELATED"/>
    <property type="match status" value="1"/>
</dbReference>
<keyword evidence="1" id="KW-1133">Transmembrane helix</keyword>
<keyword evidence="1" id="KW-0812">Transmembrane</keyword>
<dbReference type="EMBL" id="JAPCID010000016">
    <property type="protein sequence ID" value="MDA0138421.1"/>
    <property type="molecule type" value="Genomic_DNA"/>
</dbReference>
<accession>A0ABT4RIQ2</accession>
<evidence type="ECO:0000256" key="1">
    <source>
        <dbReference type="SAM" id="Phobius"/>
    </source>
</evidence>
<reference evidence="2" key="1">
    <citation type="submission" date="2022-10" db="EMBL/GenBank/DDBJ databases">
        <title>The WGS of Solirubrobacter sp. CPCC 204708.</title>
        <authorList>
            <person name="Jiang Z."/>
        </authorList>
    </citation>
    <scope>NUCLEOTIDE SEQUENCE</scope>
    <source>
        <strain evidence="2">CPCC 204708</strain>
    </source>
</reference>
<keyword evidence="3" id="KW-1185">Reference proteome</keyword>
<feature type="transmembrane region" description="Helical" evidence="1">
    <location>
        <begin position="99"/>
        <end position="122"/>
    </location>
</feature>
<name>A0ABT4RIQ2_9ACTN</name>
<dbReference type="InterPro" id="IPR052902">
    <property type="entry name" value="ABC-2_transporter"/>
</dbReference>